<protein>
    <submittedName>
        <fullName evidence="1">Uncharacterized protein</fullName>
    </submittedName>
</protein>
<accession>A0A8T0JJ29</accession>
<name>A0A8T0JJ29_PHAAN</name>
<dbReference type="AlphaFoldDB" id="A0A8T0JJ29"/>
<sequence>MTLYRKNSDSDTSSLSCKNNSIQWVIFGGANLIEVIVGQGEIPIVAEKRNLTNVFGNTAVEFVVSDFNGQETVELVPEEENFGEVGCVTDTLGNRADEVVVGESEIAGRRGAEILGEALCEVVVVNEDDVEILLEELKGNWAGKFVEAEIEED</sequence>
<comment type="caution">
    <text evidence="1">The sequence shown here is derived from an EMBL/GenBank/DDBJ whole genome shotgun (WGS) entry which is preliminary data.</text>
</comment>
<evidence type="ECO:0000313" key="2">
    <source>
        <dbReference type="Proteomes" id="UP000743370"/>
    </source>
</evidence>
<reference evidence="1 2" key="1">
    <citation type="submission" date="2020-05" db="EMBL/GenBank/DDBJ databases">
        <title>Vigna angularis (adzuki bean) Var. LongXiaoDou No. 4 denovo assembly.</title>
        <authorList>
            <person name="Xiang H."/>
        </authorList>
    </citation>
    <scope>NUCLEOTIDE SEQUENCE [LARGE SCALE GENOMIC DNA]</scope>
    <source>
        <tissue evidence="1">Leaf</tissue>
    </source>
</reference>
<dbReference type="EMBL" id="JABFOF010000011">
    <property type="protein sequence ID" value="KAG2371953.1"/>
    <property type="molecule type" value="Genomic_DNA"/>
</dbReference>
<gene>
    <name evidence="1" type="ORF">HKW66_Vig0240740</name>
</gene>
<evidence type="ECO:0000313" key="1">
    <source>
        <dbReference type="EMBL" id="KAG2371953.1"/>
    </source>
</evidence>
<proteinExistence type="predicted"/>
<organism evidence="1 2">
    <name type="scientific">Phaseolus angularis</name>
    <name type="common">Azuki bean</name>
    <name type="synonym">Vigna angularis</name>
    <dbReference type="NCBI Taxonomy" id="3914"/>
    <lineage>
        <taxon>Eukaryota</taxon>
        <taxon>Viridiplantae</taxon>
        <taxon>Streptophyta</taxon>
        <taxon>Embryophyta</taxon>
        <taxon>Tracheophyta</taxon>
        <taxon>Spermatophyta</taxon>
        <taxon>Magnoliopsida</taxon>
        <taxon>eudicotyledons</taxon>
        <taxon>Gunneridae</taxon>
        <taxon>Pentapetalae</taxon>
        <taxon>rosids</taxon>
        <taxon>fabids</taxon>
        <taxon>Fabales</taxon>
        <taxon>Fabaceae</taxon>
        <taxon>Papilionoideae</taxon>
        <taxon>50 kb inversion clade</taxon>
        <taxon>NPAAA clade</taxon>
        <taxon>indigoferoid/millettioid clade</taxon>
        <taxon>Phaseoleae</taxon>
        <taxon>Vigna</taxon>
    </lineage>
</organism>
<dbReference type="Proteomes" id="UP000743370">
    <property type="component" value="Unassembled WGS sequence"/>
</dbReference>